<dbReference type="InterPro" id="IPR029063">
    <property type="entry name" value="SAM-dependent_MTases_sf"/>
</dbReference>
<dbReference type="GO" id="GO:0008168">
    <property type="term" value="F:methyltransferase activity"/>
    <property type="evidence" value="ECO:0007669"/>
    <property type="project" value="UniProtKB-KW"/>
</dbReference>
<dbReference type="Pfam" id="PF13649">
    <property type="entry name" value="Methyltransf_25"/>
    <property type="match status" value="1"/>
</dbReference>
<accession>A0AAJ1MLK7</accession>
<name>A0AAJ1MLK7_9SPIO</name>
<dbReference type="AlphaFoldDB" id="A0AAJ1MLK7"/>
<comment type="caution">
    <text evidence="2">The sequence shown here is derived from an EMBL/GenBank/DDBJ whole genome shotgun (WGS) entry which is preliminary data.</text>
</comment>
<sequence>MSRIDVLKKHYEPRLEKYDENSKVLDWESADAQNKRFRAMTDNISLHGKSVLDVGCGCGDLYNLINDEFKDSDYTGVDILKKMVDRAVVEYPDAQFFCADIFSSDFCADDNLGCASFDITYTSGIFNLNAGNNEDFLKKAVPVLADLADEAFIFNLLDPASPDRDDNYFYYEPEKAVELAEPLSSKIVKIEGYLANDYTLICYK</sequence>
<dbReference type="Gene3D" id="3.40.50.150">
    <property type="entry name" value="Vaccinia Virus protein VP39"/>
    <property type="match status" value="1"/>
</dbReference>
<dbReference type="CDD" id="cd02440">
    <property type="entry name" value="AdoMet_MTases"/>
    <property type="match status" value="1"/>
</dbReference>
<proteinExistence type="predicted"/>
<dbReference type="GO" id="GO:0032259">
    <property type="term" value="P:methylation"/>
    <property type="evidence" value="ECO:0007669"/>
    <property type="project" value="UniProtKB-KW"/>
</dbReference>
<feature type="domain" description="Methyltransferase" evidence="1">
    <location>
        <begin position="51"/>
        <end position="145"/>
    </location>
</feature>
<keyword evidence="2" id="KW-0489">Methyltransferase</keyword>
<dbReference type="InterPro" id="IPR041698">
    <property type="entry name" value="Methyltransf_25"/>
</dbReference>
<evidence type="ECO:0000259" key="1">
    <source>
        <dbReference type="Pfam" id="PF13649"/>
    </source>
</evidence>
<reference evidence="2 3" key="1">
    <citation type="submission" date="2022-12" db="EMBL/GenBank/DDBJ databases">
        <title>Metagenome assembled genome from gulf of manar.</title>
        <authorList>
            <person name="Kohli P."/>
            <person name="Pk S."/>
            <person name="Venkata Ramana C."/>
            <person name="Sasikala C."/>
        </authorList>
    </citation>
    <scope>NUCLEOTIDE SEQUENCE [LARGE SCALE GENOMIC DNA]</scope>
    <source>
        <strain evidence="2">JB008</strain>
    </source>
</reference>
<organism evidence="2 3">
    <name type="scientific">Candidatus Thalassospirochaeta sargassi</name>
    <dbReference type="NCBI Taxonomy" id="3119039"/>
    <lineage>
        <taxon>Bacteria</taxon>
        <taxon>Pseudomonadati</taxon>
        <taxon>Spirochaetota</taxon>
        <taxon>Spirochaetia</taxon>
        <taxon>Spirochaetales</taxon>
        <taxon>Spirochaetaceae</taxon>
        <taxon>Candidatus Thalassospirochaeta</taxon>
    </lineage>
</organism>
<gene>
    <name evidence="2" type="ORF">PQJ61_14420</name>
</gene>
<evidence type="ECO:0000313" key="2">
    <source>
        <dbReference type="EMBL" id="MDC7227956.1"/>
    </source>
</evidence>
<dbReference type="SUPFAM" id="SSF53335">
    <property type="entry name" value="S-adenosyl-L-methionine-dependent methyltransferases"/>
    <property type="match status" value="1"/>
</dbReference>
<keyword evidence="2" id="KW-0808">Transferase</keyword>
<evidence type="ECO:0000313" key="3">
    <source>
        <dbReference type="Proteomes" id="UP001221217"/>
    </source>
</evidence>
<protein>
    <submittedName>
        <fullName evidence="2">Class I SAM-dependent methyltransferase</fullName>
    </submittedName>
</protein>
<dbReference type="EMBL" id="JAQQAL010000036">
    <property type="protein sequence ID" value="MDC7227956.1"/>
    <property type="molecule type" value="Genomic_DNA"/>
</dbReference>
<dbReference type="Proteomes" id="UP001221217">
    <property type="component" value="Unassembled WGS sequence"/>
</dbReference>